<feature type="coiled-coil region" evidence="1">
    <location>
        <begin position="233"/>
        <end position="268"/>
    </location>
</feature>
<evidence type="ECO:0000256" key="1">
    <source>
        <dbReference type="SAM" id="Coils"/>
    </source>
</evidence>
<feature type="compositionally biased region" description="Acidic residues" evidence="2">
    <location>
        <begin position="151"/>
        <end position="177"/>
    </location>
</feature>
<dbReference type="EMBL" id="JAGGJA010000016">
    <property type="protein sequence ID" value="MCW9708747.1"/>
    <property type="molecule type" value="Genomic_DNA"/>
</dbReference>
<feature type="coiled-coil region" evidence="1">
    <location>
        <begin position="556"/>
        <end position="584"/>
    </location>
</feature>
<evidence type="ECO:0000256" key="2">
    <source>
        <dbReference type="SAM" id="MobiDB-lite"/>
    </source>
</evidence>
<reference evidence="3 4" key="1">
    <citation type="submission" date="2021-03" db="EMBL/GenBank/DDBJ databases">
        <title>Aliifodinibius sp. nov., a new bacterium isolated from saline soil.</title>
        <authorList>
            <person name="Galisteo C."/>
            <person name="De La Haba R."/>
            <person name="Sanchez-Porro C."/>
            <person name="Ventosa A."/>
        </authorList>
    </citation>
    <scope>NUCLEOTIDE SEQUENCE [LARGE SCALE GENOMIC DNA]</scope>
    <source>
        <strain evidence="3 4">1BSP15-2V2</strain>
    </source>
</reference>
<comment type="caution">
    <text evidence="3">The sequence shown here is derived from an EMBL/GenBank/DDBJ whole genome shotgun (WGS) entry which is preliminary data.</text>
</comment>
<gene>
    <name evidence="3" type="ORF">J6I44_17945</name>
</gene>
<feature type="compositionally biased region" description="Acidic residues" evidence="2">
    <location>
        <begin position="118"/>
        <end position="145"/>
    </location>
</feature>
<organism evidence="3 4">
    <name type="scientific">Fodinibius salsisoli</name>
    <dbReference type="NCBI Taxonomy" id="2820877"/>
    <lineage>
        <taxon>Bacteria</taxon>
        <taxon>Pseudomonadati</taxon>
        <taxon>Balneolota</taxon>
        <taxon>Balneolia</taxon>
        <taxon>Balneolales</taxon>
        <taxon>Balneolaceae</taxon>
        <taxon>Fodinibius</taxon>
    </lineage>
</organism>
<keyword evidence="1" id="KW-0175">Coiled coil</keyword>
<feature type="coiled-coil region" evidence="1">
    <location>
        <begin position="48"/>
        <end position="75"/>
    </location>
</feature>
<keyword evidence="4" id="KW-1185">Reference proteome</keyword>
<sequence>MKSIMEEQNKTSEYIYEDEQVFLTEKRELFLKKAASEDSEKLCDIAEDDEVEEKVAELKETFEQFQERFKALIAADDTEVEQVKELRSDIEGNACIGDIEGLLSQVETYQETLKNPETPDEQEASDDGEVDDEAIEEQPEEEEKDEQQQVEAEEEVSDDEETEAESEESEETEEDDPVQYYRAIVKKAQDLAKQTDWPYVSMELDNLSREWSEGPDTDSDEVKKLFSKFNDAVQNFEQRKEEHYEELNKRKQENFETKKRLLEELEGIISNETWTATRRVSQIKGQWSSIGALPSGKGENFDERYKELISTFNDHKVDRLVQERQKREDNLMVKLTVLEKMERVNKSIDHETENWSDIDEQFDSLTKQWKKIGRVPKEKSNEVWERYKKAQDDFYDLKYRYNPDHQSMVDKFSSKKEKLIEEAEALVEADDIAIAARKINKLHRRWKKVGNLPQRAEDKLWSRFKAATDAFNELKANNQEKIKEQEEEHYQQKLDLIDQANAIKDTDDFEKGHSKMQSMMDRWKKIGPVARSKSNKIWKQFKGAMDEFYDRRREHFKEVKEERKDNLEEKKELLEKLHELGRHEDPIEAVEIAKGLQEKFKNVGYVPIKHKNTMWKKYREACDIIYDRFRAAKSGDKFDQELAKADLDTDDRNKIQKLRKQFKKVKKEARELEKEVLQFKEKRTYFSSSGDGNPLLDQLNEKIQEAEDKLQAKQDKMDALTEQMDDIRAEAE</sequence>
<dbReference type="RefSeq" id="WP_265767555.1">
    <property type="nucleotide sequence ID" value="NZ_JAGGJA010000016.1"/>
</dbReference>
<dbReference type="InterPro" id="IPR007139">
    <property type="entry name" value="DUF349"/>
</dbReference>
<protein>
    <submittedName>
        <fullName evidence="3">DUF349 domain-containing protein</fullName>
    </submittedName>
</protein>
<feature type="region of interest" description="Disordered" evidence="2">
    <location>
        <begin position="107"/>
        <end position="181"/>
    </location>
</feature>
<evidence type="ECO:0000313" key="4">
    <source>
        <dbReference type="Proteomes" id="UP001207918"/>
    </source>
</evidence>
<evidence type="ECO:0000313" key="3">
    <source>
        <dbReference type="EMBL" id="MCW9708747.1"/>
    </source>
</evidence>
<accession>A0ABT3PSA2</accession>
<dbReference type="Pfam" id="PF03993">
    <property type="entry name" value="DUF349"/>
    <property type="match status" value="5"/>
</dbReference>
<dbReference type="Proteomes" id="UP001207918">
    <property type="component" value="Unassembled WGS sequence"/>
</dbReference>
<feature type="region of interest" description="Disordered" evidence="2">
    <location>
        <begin position="709"/>
        <end position="732"/>
    </location>
</feature>
<name>A0ABT3PSA2_9BACT</name>
<proteinExistence type="predicted"/>